<feature type="compositionally biased region" description="Low complexity" evidence="2">
    <location>
        <begin position="76"/>
        <end position="96"/>
    </location>
</feature>
<sequence length="516" mass="59220">MIWHQQKIIYIYLKLVNQQISRLYFVKIKSICFAVKIKKLAKKKELKRKSYRIALQKNMEGEFTKLKAELVEGETQEQAPQQNGNANANANASPSEGKTEPTQSPIKQKVKQIAPQIQKIKYPVCQKGNFHEGELLNYVYLNTTNKEDVLGCAVCQEENKKGQWKPLKVLLHQALENSAKQAKSEFNCDELLIYLDEQQKLAEKELNQIYESFNEKILSIKTSILSFFDKMKDQVLSHTSATTEINNLFDNVYEFNGDVDKLKSSVSRLVNFIPQEDDEEGEAELEQKTIKINIENQYQEIQRTLEKGNKEIETLLETQKKSLSEQILQANIIYKNNIKFWFSNTYKHAQITLVSKNIVKSNGSNPSYRFAIMEPALPKNKQCKFAFKIKQGSTNNWLAVGICHKNTIVSKNYGFQFSNLGHGAYMISSNAGTWSTSQSAFNNVVKAFSFAKNDVVIVDYDPIGKTVKFSKEKKPDSTYKLDITHIDNDPLHACVLFYYVNDEIEFIQNYRPNAAN</sequence>
<dbReference type="EMBL" id="GG662704">
    <property type="protein sequence ID" value="EAR95376.3"/>
    <property type="molecule type" value="Genomic_DNA"/>
</dbReference>
<evidence type="ECO:0000256" key="2">
    <source>
        <dbReference type="SAM" id="MobiDB-lite"/>
    </source>
</evidence>
<dbReference type="InterPro" id="IPR043136">
    <property type="entry name" value="B30.2/SPRY_sf"/>
</dbReference>
<evidence type="ECO:0008006" key="5">
    <source>
        <dbReference type="Google" id="ProtNLM"/>
    </source>
</evidence>
<keyword evidence="4" id="KW-1185">Reference proteome</keyword>
<dbReference type="OrthoDB" id="288980at2759"/>
<evidence type="ECO:0000256" key="1">
    <source>
        <dbReference type="SAM" id="Coils"/>
    </source>
</evidence>
<evidence type="ECO:0000313" key="4">
    <source>
        <dbReference type="Proteomes" id="UP000009168"/>
    </source>
</evidence>
<dbReference type="InParanoid" id="Q23G84"/>
<evidence type="ECO:0000313" key="3">
    <source>
        <dbReference type="EMBL" id="EAR95376.3"/>
    </source>
</evidence>
<feature type="region of interest" description="Disordered" evidence="2">
    <location>
        <begin position="74"/>
        <end position="108"/>
    </location>
</feature>
<dbReference type="AlphaFoldDB" id="Q23G84"/>
<dbReference type="RefSeq" id="XP_001015621.3">
    <property type="nucleotide sequence ID" value="XM_001015621.3"/>
</dbReference>
<dbReference type="HOGENOM" id="CLU_603419_0_0_1"/>
<dbReference type="GeneID" id="7845821"/>
<accession>Q23G84</accession>
<dbReference type="eggNOG" id="ENOG502SQ0N">
    <property type="taxonomic scope" value="Eukaryota"/>
</dbReference>
<gene>
    <name evidence="3" type="ORF">TTHERM_00075810</name>
</gene>
<feature type="coiled-coil region" evidence="1">
    <location>
        <begin position="291"/>
        <end position="318"/>
    </location>
</feature>
<organism evidence="3 4">
    <name type="scientific">Tetrahymena thermophila (strain SB210)</name>
    <dbReference type="NCBI Taxonomy" id="312017"/>
    <lineage>
        <taxon>Eukaryota</taxon>
        <taxon>Sar</taxon>
        <taxon>Alveolata</taxon>
        <taxon>Ciliophora</taxon>
        <taxon>Intramacronucleata</taxon>
        <taxon>Oligohymenophorea</taxon>
        <taxon>Hymenostomatida</taxon>
        <taxon>Tetrahymenina</taxon>
        <taxon>Tetrahymenidae</taxon>
        <taxon>Tetrahymena</taxon>
    </lineage>
</organism>
<dbReference type="Gene3D" id="2.60.120.920">
    <property type="match status" value="1"/>
</dbReference>
<name>Q23G84_TETTS</name>
<dbReference type="KEGG" id="tet:TTHERM_00075810"/>
<dbReference type="Proteomes" id="UP000009168">
    <property type="component" value="Unassembled WGS sequence"/>
</dbReference>
<keyword evidence="1" id="KW-0175">Coiled coil</keyword>
<proteinExistence type="predicted"/>
<reference evidence="4" key="1">
    <citation type="journal article" date="2006" name="PLoS Biol.">
        <title>Macronuclear genome sequence of the ciliate Tetrahymena thermophila, a model eukaryote.</title>
        <authorList>
            <person name="Eisen J.A."/>
            <person name="Coyne R.S."/>
            <person name="Wu M."/>
            <person name="Wu D."/>
            <person name="Thiagarajan M."/>
            <person name="Wortman J.R."/>
            <person name="Badger J.H."/>
            <person name="Ren Q."/>
            <person name="Amedeo P."/>
            <person name="Jones K.M."/>
            <person name="Tallon L.J."/>
            <person name="Delcher A.L."/>
            <person name="Salzberg S.L."/>
            <person name="Silva J.C."/>
            <person name="Haas B.J."/>
            <person name="Majoros W.H."/>
            <person name="Farzad M."/>
            <person name="Carlton J.M."/>
            <person name="Smith R.K. Jr."/>
            <person name="Garg J."/>
            <person name="Pearlman R.E."/>
            <person name="Karrer K.M."/>
            <person name="Sun L."/>
            <person name="Manning G."/>
            <person name="Elde N.C."/>
            <person name="Turkewitz A.P."/>
            <person name="Asai D.J."/>
            <person name="Wilkes D.E."/>
            <person name="Wang Y."/>
            <person name="Cai H."/>
            <person name="Collins K."/>
            <person name="Stewart B.A."/>
            <person name="Lee S.R."/>
            <person name="Wilamowska K."/>
            <person name="Weinberg Z."/>
            <person name="Ruzzo W.L."/>
            <person name="Wloga D."/>
            <person name="Gaertig J."/>
            <person name="Frankel J."/>
            <person name="Tsao C.-C."/>
            <person name="Gorovsky M.A."/>
            <person name="Keeling P.J."/>
            <person name="Waller R.F."/>
            <person name="Patron N.J."/>
            <person name="Cherry J.M."/>
            <person name="Stover N.A."/>
            <person name="Krieger C.J."/>
            <person name="del Toro C."/>
            <person name="Ryder H.F."/>
            <person name="Williamson S.C."/>
            <person name="Barbeau R.A."/>
            <person name="Hamilton E.P."/>
            <person name="Orias E."/>
        </authorList>
    </citation>
    <scope>NUCLEOTIDE SEQUENCE [LARGE SCALE GENOMIC DNA]</scope>
    <source>
        <strain evidence="4">SB210</strain>
    </source>
</reference>
<protein>
    <recommendedName>
        <fullName evidence="5">SPRY domain protein</fullName>
    </recommendedName>
</protein>